<dbReference type="InterPro" id="IPR050679">
    <property type="entry name" value="Bact_HTH_transcr_reg"/>
</dbReference>
<feature type="domain" description="HTH gntR-type" evidence="4">
    <location>
        <begin position="11"/>
        <end position="79"/>
    </location>
</feature>
<keyword evidence="2" id="KW-0238">DNA-binding</keyword>
<dbReference type="InterPro" id="IPR011663">
    <property type="entry name" value="UTRA"/>
</dbReference>
<evidence type="ECO:0000259" key="4">
    <source>
        <dbReference type="PROSITE" id="PS50949"/>
    </source>
</evidence>
<keyword evidence="6" id="KW-1185">Reference proteome</keyword>
<sequence>MNGTSRSADHRPRHEQIAAELREQILSGDLAPGAQIPSTAQLVSRFDAANATIQRALRALKDEGFLDSRVGKGVYVRAAHPFVVDVAAYVPPGDGFRYDLLDIATVVPPADVVVALGLADGGEAVRRRRLMLHHGNPVEVSASYYPADLVAGTPLASPGKVPGGAPAVLASLGSPERSFTDRVSARQPTTEEVALLALPDGVPVLRQLRTVLSDNDRPVEVSVLVKGAHLYELQYQQVIPQS</sequence>
<dbReference type="Proteomes" id="UP001165405">
    <property type="component" value="Unassembled WGS sequence"/>
</dbReference>
<dbReference type="PANTHER" id="PTHR44846">
    <property type="entry name" value="MANNOSYL-D-GLYCERATE TRANSPORT/METABOLISM SYSTEM REPRESSOR MNGR-RELATED"/>
    <property type="match status" value="1"/>
</dbReference>
<dbReference type="SUPFAM" id="SSF46785">
    <property type="entry name" value="Winged helix' DNA-binding domain"/>
    <property type="match status" value="1"/>
</dbReference>
<name>A0AA41QF58_9MICO</name>
<accession>A0AA41QF58</accession>
<dbReference type="GO" id="GO:0003677">
    <property type="term" value="F:DNA binding"/>
    <property type="evidence" value="ECO:0007669"/>
    <property type="project" value="UniProtKB-KW"/>
</dbReference>
<dbReference type="SMART" id="SM00345">
    <property type="entry name" value="HTH_GNTR"/>
    <property type="match status" value="1"/>
</dbReference>
<evidence type="ECO:0000256" key="1">
    <source>
        <dbReference type="ARBA" id="ARBA00023015"/>
    </source>
</evidence>
<dbReference type="CDD" id="cd07377">
    <property type="entry name" value="WHTH_GntR"/>
    <property type="match status" value="1"/>
</dbReference>
<proteinExistence type="predicted"/>
<comment type="caution">
    <text evidence="5">The sequence shown here is derived from an EMBL/GenBank/DDBJ whole genome shotgun (WGS) entry which is preliminary data.</text>
</comment>
<evidence type="ECO:0000256" key="2">
    <source>
        <dbReference type="ARBA" id="ARBA00023125"/>
    </source>
</evidence>
<dbReference type="PROSITE" id="PS50949">
    <property type="entry name" value="HTH_GNTR"/>
    <property type="match status" value="1"/>
</dbReference>
<evidence type="ECO:0000313" key="6">
    <source>
        <dbReference type="Proteomes" id="UP001165405"/>
    </source>
</evidence>
<dbReference type="InterPro" id="IPR000524">
    <property type="entry name" value="Tscrpt_reg_HTH_GntR"/>
</dbReference>
<dbReference type="InterPro" id="IPR036388">
    <property type="entry name" value="WH-like_DNA-bd_sf"/>
</dbReference>
<dbReference type="InterPro" id="IPR028978">
    <property type="entry name" value="Chorismate_lyase_/UTRA_dom_sf"/>
</dbReference>
<dbReference type="RefSeq" id="WP_236089804.1">
    <property type="nucleotide sequence ID" value="NZ_JAKGSG010000036.1"/>
</dbReference>
<dbReference type="GO" id="GO:0045892">
    <property type="term" value="P:negative regulation of DNA-templated transcription"/>
    <property type="evidence" value="ECO:0007669"/>
    <property type="project" value="TreeGrafter"/>
</dbReference>
<dbReference type="SUPFAM" id="SSF64288">
    <property type="entry name" value="Chorismate lyase-like"/>
    <property type="match status" value="1"/>
</dbReference>
<gene>
    <name evidence="5" type="ORF">L1785_13565</name>
</gene>
<protein>
    <submittedName>
        <fullName evidence="5">GntR family transcriptional regulator</fullName>
    </submittedName>
</protein>
<evidence type="ECO:0000256" key="3">
    <source>
        <dbReference type="ARBA" id="ARBA00023163"/>
    </source>
</evidence>
<dbReference type="SMART" id="SM00866">
    <property type="entry name" value="UTRA"/>
    <property type="match status" value="1"/>
</dbReference>
<keyword evidence="3" id="KW-0804">Transcription</keyword>
<dbReference type="GO" id="GO:0003700">
    <property type="term" value="F:DNA-binding transcription factor activity"/>
    <property type="evidence" value="ECO:0007669"/>
    <property type="project" value="InterPro"/>
</dbReference>
<reference evidence="5" key="1">
    <citation type="submission" date="2022-01" db="EMBL/GenBank/DDBJ databases">
        <title>Antribacter sp. nov., isolated from Guizhou of China.</title>
        <authorList>
            <person name="Chengliang C."/>
            <person name="Ya Z."/>
        </authorList>
    </citation>
    <scope>NUCLEOTIDE SEQUENCE</scope>
    <source>
        <strain evidence="5">KLBMP 9083</strain>
    </source>
</reference>
<dbReference type="PANTHER" id="PTHR44846:SF17">
    <property type="entry name" value="GNTR-FAMILY TRANSCRIPTIONAL REGULATOR"/>
    <property type="match status" value="1"/>
</dbReference>
<dbReference type="Pfam" id="PF07702">
    <property type="entry name" value="UTRA"/>
    <property type="match status" value="1"/>
</dbReference>
<dbReference type="InterPro" id="IPR036390">
    <property type="entry name" value="WH_DNA-bd_sf"/>
</dbReference>
<dbReference type="AlphaFoldDB" id="A0AA41QF58"/>
<dbReference type="Gene3D" id="3.40.1410.10">
    <property type="entry name" value="Chorismate lyase-like"/>
    <property type="match status" value="1"/>
</dbReference>
<keyword evidence="1" id="KW-0805">Transcription regulation</keyword>
<dbReference type="Gene3D" id="1.10.10.10">
    <property type="entry name" value="Winged helix-like DNA-binding domain superfamily/Winged helix DNA-binding domain"/>
    <property type="match status" value="1"/>
</dbReference>
<dbReference type="EMBL" id="JAKGSG010000036">
    <property type="protein sequence ID" value="MCF4122006.1"/>
    <property type="molecule type" value="Genomic_DNA"/>
</dbReference>
<organism evidence="5 6">
    <name type="scientific">Antribacter soli</name>
    <dbReference type="NCBI Taxonomy" id="2910976"/>
    <lineage>
        <taxon>Bacteria</taxon>
        <taxon>Bacillati</taxon>
        <taxon>Actinomycetota</taxon>
        <taxon>Actinomycetes</taxon>
        <taxon>Micrococcales</taxon>
        <taxon>Promicromonosporaceae</taxon>
        <taxon>Antribacter</taxon>
    </lineage>
</organism>
<evidence type="ECO:0000313" key="5">
    <source>
        <dbReference type="EMBL" id="MCF4122006.1"/>
    </source>
</evidence>
<dbReference type="Pfam" id="PF00392">
    <property type="entry name" value="GntR"/>
    <property type="match status" value="1"/>
</dbReference>